<evidence type="ECO:0000256" key="1">
    <source>
        <dbReference type="ARBA" id="ARBA00004370"/>
    </source>
</evidence>
<evidence type="ECO:0000256" key="3">
    <source>
        <dbReference type="ARBA" id="ARBA00022679"/>
    </source>
</evidence>
<organism evidence="11">
    <name type="scientific">Amblyomma aureolatum</name>
    <dbReference type="NCBI Taxonomy" id="187763"/>
    <lineage>
        <taxon>Eukaryota</taxon>
        <taxon>Metazoa</taxon>
        <taxon>Ecdysozoa</taxon>
        <taxon>Arthropoda</taxon>
        <taxon>Chelicerata</taxon>
        <taxon>Arachnida</taxon>
        <taxon>Acari</taxon>
        <taxon>Parasitiformes</taxon>
        <taxon>Ixodida</taxon>
        <taxon>Ixodoidea</taxon>
        <taxon>Ixodidae</taxon>
        <taxon>Amblyomminae</taxon>
        <taxon>Amblyomma</taxon>
    </lineage>
</organism>
<evidence type="ECO:0000256" key="8">
    <source>
        <dbReference type="ARBA" id="ARBA00023315"/>
    </source>
</evidence>
<evidence type="ECO:0000256" key="9">
    <source>
        <dbReference type="SAM" id="Phobius"/>
    </source>
</evidence>
<dbReference type="GO" id="GO:0016020">
    <property type="term" value="C:membrane"/>
    <property type="evidence" value="ECO:0007669"/>
    <property type="project" value="UniProtKB-SubCell"/>
</dbReference>
<sequence>FHVENFDKFPRMYSDHAIQAALMHGDLKNYRLSLQLFGAFFLAPMRLLVGLSFFTIGIVFIGIPLTILNGRFRQLSRKYTTFIFHYLTQLGFWGIGISEVKTVYADGVRPDRPLNVISNHVGIVDVLYMLHRGSFSFVCKKALESTFCVGHFIRLLNCITVDRHSMKNRKEAYWSIVDRMKSIEEGRESVSLAVYPEGTTSRGNIVLPFKHGAFGALVPLQPLLVVLDYRYVNIAFDAFPCKWWMFHTFCSPVTVPLIVYWLPTIHPPSREDCAIKGEHECVREYAIQANRMMREAMIKLNPNVDLSHMETRDVVASPAWRKKLLARLYGPVIQRYYNITDEELLKPEEVIFQ</sequence>
<dbReference type="EMBL" id="GFAC01000608">
    <property type="protein sequence ID" value="JAT98580.1"/>
    <property type="molecule type" value="mRNA"/>
</dbReference>
<feature type="non-terminal residue" evidence="11">
    <location>
        <position position="1"/>
    </location>
</feature>
<evidence type="ECO:0000256" key="2">
    <source>
        <dbReference type="ARBA" id="ARBA00008655"/>
    </source>
</evidence>
<protein>
    <submittedName>
        <fullName evidence="11">Putative 1-acyl-sn-glycerol-3-phosphate acyltransferase</fullName>
    </submittedName>
</protein>
<keyword evidence="8 11" id="KW-0012">Acyltransferase</keyword>
<evidence type="ECO:0000256" key="6">
    <source>
        <dbReference type="ARBA" id="ARBA00023098"/>
    </source>
</evidence>
<dbReference type="GO" id="GO:0006629">
    <property type="term" value="P:lipid metabolic process"/>
    <property type="evidence" value="ECO:0007669"/>
    <property type="project" value="UniProtKB-KW"/>
</dbReference>
<dbReference type="AlphaFoldDB" id="A0A1E1XGY6"/>
<dbReference type="SUPFAM" id="SSF69593">
    <property type="entry name" value="Glycerol-3-phosphate (1)-acyltransferase"/>
    <property type="match status" value="1"/>
</dbReference>
<dbReference type="Pfam" id="PF01553">
    <property type="entry name" value="Acyltransferase"/>
    <property type="match status" value="1"/>
</dbReference>
<accession>A0A1E1XGY6</accession>
<dbReference type="GO" id="GO:0016746">
    <property type="term" value="F:acyltransferase activity"/>
    <property type="evidence" value="ECO:0007669"/>
    <property type="project" value="UniProtKB-KW"/>
</dbReference>
<comment type="similarity">
    <text evidence="2">Belongs to the 1-acyl-sn-glycerol-3-phosphate acyltransferase family.</text>
</comment>
<evidence type="ECO:0000256" key="4">
    <source>
        <dbReference type="ARBA" id="ARBA00022692"/>
    </source>
</evidence>
<keyword evidence="4 9" id="KW-0812">Transmembrane</keyword>
<evidence type="ECO:0000256" key="5">
    <source>
        <dbReference type="ARBA" id="ARBA00022989"/>
    </source>
</evidence>
<keyword evidence="5 9" id="KW-1133">Transmembrane helix</keyword>
<comment type="subcellular location">
    <subcellularLocation>
        <location evidence="1">Membrane</location>
    </subcellularLocation>
</comment>
<evidence type="ECO:0000256" key="7">
    <source>
        <dbReference type="ARBA" id="ARBA00023136"/>
    </source>
</evidence>
<dbReference type="PANTHER" id="PTHR23063">
    <property type="entry name" value="PHOSPHOLIPID ACYLTRANSFERASE"/>
    <property type="match status" value="1"/>
</dbReference>
<keyword evidence="7 9" id="KW-0472">Membrane</keyword>
<dbReference type="SMART" id="SM00563">
    <property type="entry name" value="PlsC"/>
    <property type="match status" value="1"/>
</dbReference>
<name>A0A1E1XGY6_9ACAR</name>
<keyword evidence="6" id="KW-0443">Lipid metabolism</keyword>
<evidence type="ECO:0000259" key="10">
    <source>
        <dbReference type="SMART" id="SM00563"/>
    </source>
</evidence>
<proteinExistence type="evidence at transcript level"/>
<feature type="transmembrane region" description="Helical" evidence="9">
    <location>
        <begin position="47"/>
        <end position="68"/>
    </location>
</feature>
<evidence type="ECO:0000313" key="11">
    <source>
        <dbReference type="EMBL" id="JAT98580.1"/>
    </source>
</evidence>
<keyword evidence="3 11" id="KW-0808">Transferase</keyword>
<dbReference type="InterPro" id="IPR002123">
    <property type="entry name" value="Plipid/glycerol_acylTrfase"/>
</dbReference>
<feature type="domain" description="Phospholipid/glycerol acyltransferase" evidence="10">
    <location>
        <begin position="114"/>
        <end position="228"/>
    </location>
</feature>
<reference evidence="11" key="1">
    <citation type="journal article" date="2017" name="Front. Cell. Infect. Microbiol.">
        <title>The Distinct Transcriptional Response of the Midgut of Amblyomma sculptum and Amblyomma aureolatum Ticks to Rickettsia rickettsii Correlates to Their Differences in Susceptibility to Infection.</title>
        <authorList>
            <person name="Martins L.A."/>
            <person name="Galletti M.F.B.M."/>
            <person name="Ribeiro J.M."/>
            <person name="Fujita A."/>
            <person name="Costa F.B."/>
            <person name="Labruna M.B."/>
            <person name="Daffre S."/>
            <person name="Fogaca A.C."/>
        </authorList>
    </citation>
    <scope>NUCLEOTIDE SEQUENCE</scope>
</reference>
<dbReference type="PANTHER" id="PTHR23063:SF52">
    <property type="entry name" value="LYSOPHOSPHATIDYLCHOLINE ACYLTRANSFERASE"/>
    <property type="match status" value="1"/>
</dbReference>